<dbReference type="RefSeq" id="WP_349118109.1">
    <property type="nucleotide sequence ID" value="NZ_JBBMFM010000023.1"/>
</dbReference>
<name>A0ABV1D3R6_9FIRM</name>
<reference evidence="2 3" key="1">
    <citation type="submission" date="2024-03" db="EMBL/GenBank/DDBJ databases">
        <title>Human intestinal bacterial collection.</title>
        <authorList>
            <person name="Pauvert C."/>
            <person name="Hitch T.C.A."/>
            <person name="Clavel T."/>
        </authorList>
    </citation>
    <scope>NUCLEOTIDE SEQUENCE [LARGE SCALE GENOMIC DNA]</scope>
    <source>
        <strain evidence="2 3">CLA-SR-H021</strain>
    </source>
</reference>
<protein>
    <submittedName>
        <fullName evidence="2">Uncharacterized protein</fullName>
    </submittedName>
</protein>
<evidence type="ECO:0000256" key="1">
    <source>
        <dbReference type="SAM" id="MobiDB-lite"/>
    </source>
</evidence>
<accession>A0ABV1D3R6</accession>
<evidence type="ECO:0000313" key="2">
    <source>
        <dbReference type="EMBL" id="MEQ2425034.1"/>
    </source>
</evidence>
<feature type="region of interest" description="Disordered" evidence="1">
    <location>
        <begin position="1"/>
        <end position="78"/>
    </location>
</feature>
<sequence>MYVGNTGDADVRWGRRGRWKTRMEDRAAETDGRHGRRTKPQRQMEDADGGQSRSGRWKTRMEDRAAAVDGSRGRRTKP</sequence>
<proteinExistence type="predicted"/>
<organism evidence="2 3">
    <name type="scientific">Enterocloster hominis</name>
    <name type="common">ex Hitch et al. 2024</name>
    <dbReference type="NCBI Taxonomy" id="1917870"/>
    <lineage>
        <taxon>Bacteria</taxon>
        <taxon>Bacillati</taxon>
        <taxon>Bacillota</taxon>
        <taxon>Clostridia</taxon>
        <taxon>Lachnospirales</taxon>
        <taxon>Lachnospiraceae</taxon>
        <taxon>Enterocloster</taxon>
    </lineage>
</organism>
<comment type="caution">
    <text evidence="2">The sequence shown here is derived from an EMBL/GenBank/DDBJ whole genome shotgun (WGS) entry which is preliminary data.</text>
</comment>
<keyword evidence="3" id="KW-1185">Reference proteome</keyword>
<dbReference type="EMBL" id="JBBMFM010000023">
    <property type="protein sequence ID" value="MEQ2425034.1"/>
    <property type="molecule type" value="Genomic_DNA"/>
</dbReference>
<dbReference type="Proteomes" id="UP001454086">
    <property type="component" value="Unassembled WGS sequence"/>
</dbReference>
<gene>
    <name evidence="2" type="ORF">WMQ36_08625</name>
</gene>
<feature type="compositionally biased region" description="Basic and acidic residues" evidence="1">
    <location>
        <begin position="21"/>
        <end position="33"/>
    </location>
</feature>
<evidence type="ECO:0000313" key="3">
    <source>
        <dbReference type="Proteomes" id="UP001454086"/>
    </source>
</evidence>